<feature type="transmembrane region" description="Helical" evidence="2">
    <location>
        <begin position="293"/>
        <end position="315"/>
    </location>
</feature>
<gene>
    <name evidence="3" type="ORF">FA10DRAFT_267583</name>
</gene>
<dbReference type="Proteomes" id="UP000245768">
    <property type="component" value="Unassembled WGS sequence"/>
</dbReference>
<reference evidence="3 4" key="1">
    <citation type="journal article" date="2018" name="Mol. Biol. Evol.">
        <title>Broad Genomic Sampling Reveals a Smut Pathogenic Ancestry of the Fungal Clade Ustilaginomycotina.</title>
        <authorList>
            <person name="Kijpornyongpan T."/>
            <person name="Mondo S.J."/>
            <person name="Barry K."/>
            <person name="Sandor L."/>
            <person name="Lee J."/>
            <person name="Lipzen A."/>
            <person name="Pangilinan J."/>
            <person name="LaButti K."/>
            <person name="Hainaut M."/>
            <person name="Henrissat B."/>
            <person name="Grigoriev I.V."/>
            <person name="Spatafora J.W."/>
            <person name="Aime M.C."/>
        </authorList>
    </citation>
    <scope>NUCLEOTIDE SEQUENCE [LARGE SCALE GENOMIC DNA]</scope>
    <source>
        <strain evidence="3 4">MCA 4198</strain>
    </source>
</reference>
<feature type="transmembrane region" description="Helical" evidence="2">
    <location>
        <begin position="242"/>
        <end position="259"/>
    </location>
</feature>
<feature type="region of interest" description="Disordered" evidence="1">
    <location>
        <begin position="440"/>
        <end position="632"/>
    </location>
</feature>
<feature type="transmembrane region" description="Helical" evidence="2">
    <location>
        <begin position="265"/>
        <end position="284"/>
    </location>
</feature>
<evidence type="ECO:0000256" key="2">
    <source>
        <dbReference type="SAM" id="Phobius"/>
    </source>
</evidence>
<evidence type="ECO:0008006" key="5">
    <source>
        <dbReference type="Google" id="ProtNLM"/>
    </source>
</evidence>
<dbReference type="InParanoid" id="A0A316YLM9"/>
<dbReference type="AlphaFoldDB" id="A0A316YLM9"/>
<feature type="compositionally biased region" description="Basic and acidic residues" evidence="1">
    <location>
        <begin position="596"/>
        <end position="605"/>
    </location>
</feature>
<feature type="transmembrane region" description="Helical" evidence="2">
    <location>
        <begin position="355"/>
        <end position="373"/>
    </location>
</feature>
<keyword evidence="2" id="KW-0472">Membrane</keyword>
<dbReference type="RefSeq" id="XP_025376171.1">
    <property type="nucleotide sequence ID" value="XM_025521968.1"/>
</dbReference>
<feature type="compositionally biased region" description="Low complexity" evidence="1">
    <location>
        <begin position="607"/>
        <end position="622"/>
    </location>
</feature>
<keyword evidence="4" id="KW-1185">Reference proteome</keyword>
<feature type="region of interest" description="Disordered" evidence="1">
    <location>
        <begin position="644"/>
        <end position="674"/>
    </location>
</feature>
<feature type="transmembrane region" description="Helical" evidence="2">
    <location>
        <begin position="121"/>
        <end position="145"/>
    </location>
</feature>
<protein>
    <recommendedName>
        <fullName evidence="5">DUF4203 domain-containing protein</fullName>
    </recommendedName>
</protein>
<dbReference type="OrthoDB" id="3364886at2759"/>
<dbReference type="EMBL" id="KZ819637">
    <property type="protein sequence ID" value="PWN88973.1"/>
    <property type="molecule type" value="Genomic_DNA"/>
</dbReference>
<feature type="compositionally biased region" description="Basic and acidic residues" evidence="1">
    <location>
        <begin position="513"/>
        <end position="523"/>
    </location>
</feature>
<dbReference type="GeneID" id="37043884"/>
<name>A0A316YLM9_9BASI</name>
<evidence type="ECO:0000256" key="1">
    <source>
        <dbReference type="SAM" id="MobiDB-lite"/>
    </source>
</evidence>
<feature type="transmembrane region" description="Helical" evidence="2">
    <location>
        <begin position="216"/>
        <end position="235"/>
    </location>
</feature>
<feature type="transmembrane region" description="Helical" evidence="2">
    <location>
        <begin position="176"/>
        <end position="196"/>
    </location>
</feature>
<proteinExistence type="predicted"/>
<evidence type="ECO:0000313" key="4">
    <source>
        <dbReference type="Proteomes" id="UP000245768"/>
    </source>
</evidence>
<keyword evidence="2" id="KW-0812">Transmembrane</keyword>
<organism evidence="3 4">
    <name type="scientific">Acaromyces ingoldii</name>
    <dbReference type="NCBI Taxonomy" id="215250"/>
    <lineage>
        <taxon>Eukaryota</taxon>
        <taxon>Fungi</taxon>
        <taxon>Dikarya</taxon>
        <taxon>Basidiomycota</taxon>
        <taxon>Ustilaginomycotina</taxon>
        <taxon>Exobasidiomycetes</taxon>
        <taxon>Exobasidiales</taxon>
        <taxon>Cryptobasidiaceae</taxon>
        <taxon>Acaromyces</taxon>
    </lineage>
</organism>
<keyword evidence="2" id="KW-1133">Transmembrane helix</keyword>
<feature type="compositionally biased region" description="Basic residues" evidence="1">
    <location>
        <begin position="461"/>
        <end position="475"/>
    </location>
</feature>
<evidence type="ECO:0000313" key="3">
    <source>
        <dbReference type="EMBL" id="PWN88973.1"/>
    </source>
</evidence>
<feature type="compositionally biased region" description="Acidic residues" evidence="1">
    <location>
        <begin position="499"/>
        <end position="512"/>
    </location>
</feature>
<accession>A0A316YLM9</accession>
<sequence>MNTTSDKWLYPPSSVGQTAKPQFLAVNKELEALDDKDKTYNGFSSEALSKAFADYVKYHPEGVPKDFDAEAAIRNMAAAKQSSSSSSSSAQQDQSTPLVFIAENTGFSWADQLHAMGWAKVLYGIVWMVVGLVLLFFGLASLFWLNKLGTRPKKQSSSAIAEALPGIKGRKRGGRAILNGGVGGLLIGFLFFSYLAVVINNAVCADDDKKPPSAGALFAVWLAPGLLGAVVGGHLRFASRAMAGVLGGTSLTIILTAVFGIRTILIRVILLAVFSTLLTAPLILPRPNAVQKLVLNGCTSLVGVVTFLNGVALFAPPRDSSDNWLDLWVVLFAKDKTSSMDIATSAWGTSAFKGYIAGAVLGAVVGFLFEMLLHKHAGEDAESEWNQYLGSYTERFEKANGNGNVTGADMSNAPRAGLFEPAPSAWQRMCDFFDSASPSKPASYGNLTGDDREASPLQQRSRNRSGSRRKGRRASTRTTTARDPARFEALSGRDQGQSDSDDDSDATDVDDVDEKHDDDESKDLLSPLSKKHTTSATENYGGYQLPPLPRPPLLSSTPLPSYRSEASDGAGSKGSGSNLSGTTARGSDAGAPNSSDVHKPLDVYRDSAPSSPASASPAAAAPTGAAGQRQVAATPSLINAISRIQQAQAQARAWQEAQDPKAAAPYGSQPTSPR</sequence>
<feature type="compositionally biased region" description="Low complexity" evidence="1">
    <location>
        <begin position="644"/>
        <end position="657"/>
    </location>
</feature>